<keyword evidence="2" id="KW-1185">Reference proteome</keyword>
<organism evidence="1 2">
    <name type="scientific">Haemaphysalis longicornis</name>
    <name type="common">Bush tick</name>
    <dbReference type="NCBI Taxonomy" id="44386"/>
    <lineage>
        <taxon>Eukaryota</taxon>
        <taxon>Metazoa</taxon>
        <taxon>Ecdysozoa</taxon>
        <taxon>Arthropoda</taxon>
        <taxon>Chelicerata</taxon>
        <taxon>Arachnida</taxon>
        <taxon>Acari</taxon>
        <taxon>Parasitiformes</taxon>
        <taxon>Ixodida</taxon>
        <taxon>Ixodoidea</taxon>
        <taxon>Ixodidae</taxon>
        <taxon>Haemaphysalinae</taxon>
        <taxon>Haemaphysalis</taxon>
    </lineage>
</organism>
<dbReference type="Proteomes" id="UP000821853">
    <property type="component" value="Unassembled WGS sequence"/>
</dbReference>
<accession>A0A9J6GJ84</accession>
<comment type="caution">
    <text evidence="1">The sequence shown here is derived from an EMBL/GenBank/DDBJ whole genome shotgun (WGS) entry which is preliminary data.</text>
</comment>
<evidence type="ECO:0000313" key="1">
    <source>
        <dbReference type="EMBL" id="KAH9378550.1"/>
    </source>
</evidence>
<dbReference type="VEuPathDB" id="VectorBase:HLOH_063146"/>
<gene>
    <name evidence="1" type="ORF">HPB48_021441</name>
</gene>
<protein>
    <submittedName>
        <fullName evidence="1">Uncharacterized protein</fullName>
    </submittedName>
</protein>
<sequence length="104" mass="11468">MFESWNVELKTEDVVLFKIAESTSIVVIDRAVAVRKDFTVAASSRGRLVAPSVYRERGSENLRQLSSLKEVSAFLSYVYNLKVCTGCSCSSFPSIRVATPAVQT</sequence>
<proteinExistence type="predicted"/>
<dbReference type="AlphaFoldDB" id="A0A9J6GJ84"/>
<reference evidence="1 2" key="1">
    <citation type="journal article" date="2020" name="Cell">
        <title>Large-Scale Comparative Analyses of Tick Genomes Elucidate Their Genetic Diversity and Vector Capacities.</title>
        <authorList>
            <consortium name="Tick Genome and Microbiome Consortium (TIGMIC)"/>
            <person name="Jia N."/>
            <person name="Wang J."/>
            <person name="Shi W."/>
            <person name="Du L."/>
            <person name="Sun Y."/>
            <person name="Zhan W."/>
            <person name="Jiang J.F."/>
            <person name="Wang Q."/>
            <person name="Zhang B."/>
            <person name="Ji P."/>
            <person name="Bell-Sakyi L."/>
            <person name="Cui X.M."/>
            <person name="Yuan T.T."/>
            <person name="Jiang B.G."/>
            <person name="Yang W.F."/>
            <person name="Lam T.T."/>
            <person name="Chang Q.C."/>
            <person name="Ding S.J."/>
            <person name="Wang X.J."/>
            <person name="Zhu J.G."/>
            <person name="Ruan X.D."/>
            <person name="Zhao L."/>
            <person name="Wei J.T."/>
            <person name="Ye R.Z."/>
            <person name="Que T.C."/>
            <person name="Du C.H."/>
            <person name="Zhou Y.H."/>
            <person name="Cheng J.X."/>
            <person name="Dai P.F."/>
            <person name="Guo W.B."/>
            <person name="Han X.H."/>
            <person name="Huang E.J."/>
            <person name="Li L.F."/>
            <person name="Wei W."/>
            <person name="Gao Y.C."/>
            <person name="Liu J.Z."/>
            <person name="Shao H.Z."/>
            <person name="Wang X."/>
            <person name="Wang C.C."/>
            <person name="Yang T.C."/>
            <person name="Huo Q.B."/>
            <person name="Li W."/>
            <person name="Chen H.Y."/>
            <person name="Chen S.E."/>
            <person name="Zhou L.G."/>
            <person name="Ni X.B."/>
            <person name="Tian J.H."/>
            <person name="Sheng Y."/>
            <person name="Liu T."/>
            <person name="Pan Y.S."/>
            <person name="Xia L.Y."/>
            <person name="Li J."/>
            <person name="Zhao F."/>
            <person name="Cao W.C."/>
        </authorList>
    </citation>
    <scope>NUCLEOTIDE SEQUENCE [LARGE SCALE GENOMIC DNA]</scope>
    <source>
        <strain evidence="1">HaeL-2018</strain>
    </source>
</reference>
<dbReference type="EMBL" id="JABSTR010000009">
    <property type="protein sequence ID" value="KAH9378550.1"/>
    <property type="molecule type" value="Genomic_DNA"/>
</dbReference>
<evidence type="ECO:0000313" key="2">
    <source>
        <dbReference type="Proteomes" id="UP000821853"/>
    </source>
</evidence>
<name>A0A9J6GJ84_HAELO</name>